<feature type="transmembrane region" description="Helical" evidence="1">
    <location>
        <begin position="99"/>
        <end position="123"/>
    </location>
</feature>
<feature type="transmembrane region" description="Helical" evidence="1">
    <location>
        <begin position="36"/>
        <end position="57"/>
    </location>
</feature>
<proteinExistence type="predicted"/>
<keyword evidence="1" id="KW-0472">Membrane</keyword>
<organism evidence="2 3">
    <name type="scientific">Candidatus Yanofskybacteria bacterium RIFCSPHIGHO2_02_FULL_41_11</name>
    <dbReference type="NCBI Taxonomy" id="1802675"/>
    <lineage>
        <taxon>Bacteria</taxon>
        <taxon>Candidatus Yanofskyibacteriota</taxon>
    </lineage>
</organism>
<reference evidence="2 3" key="1">
    <citation type="journal article" date="2016" name="Nat. Commun.">
        <title>Thousands of microbial genomes shed light on interconnected biogeochemical processes in an aquifer system.</title>
        <authorList>
            <person name="Anantharaman K."/>
            <person name="Brown C.T."/>
            <person name="Hug L.A."/>
            <person name="Sharon I."/>
            <person name="Castelle C.J."/>
            <person name="Probst A.J."/>
            <person name="Thomas B.C."/>
            <person name="Singh A."/>
            <person name="Wilkins M.J."/>
            <person name="Karaoz U."/>
            <person name="Brodie E.L."/>
            <person name="Williams K.H."/>
            <person name="Hubbard S.S."/>
            <person name="Banfield J.F."/>
        </authorList>
    </citation>
    <scope>NUCLEOTIDE SEQUENCE [LARGE SCALE GENOMIC DNA]</scope>
</reference>
<evidence type="ECO:0000313" key="3">
    <source>
        <dbReference type="Proteomes" id="UP000177167"/>
    </source>
</evidence>
<evidence type="ECO:0000256" key="1">
    <source>
        <dbReference type="SAM" id="Phobius"/>
    </source>
</evidence>
<feature type="transmembrane region" description="Helical" evidence="1">
    <location>
        <begin position="69"/>
        <end position="93"/>
    </location>
</feature>
<gene>
    <name evidence="2" type="ORF">A3J46_02205</name>
</gene>
<dbReference type="AlphaFoldDB" id="A0A1F8F8R6"/>
<comment type="caution">
    <text evidence="2">The sequence shown here is derived from an EMBL/GenBank/DDBJ whole genome shotgun (WGS) entry which is preliminary data.</text>
</comment>
<dbReference type="Proteomes" id="UP000177167">
    <property type="component" value="Unassembled WGS sequence"/>
</dbReference>
<protein>
    <submittedName>
        <fullName evidence="2">Uncharacterized protein</fullName>
    </submittedName>
</protein>
<keyword evidence="1" id="KW-1133">Transmembrane helix</keyword>
<feature type="transmembrane region" description="Helical" evidence="1">
    <location>
        <begin position="135"/>
        <end position="153"/>
    </location>
</feature>
<sequence>MTRPKLVATTHLAVGAAVGLWGGRLAGWIVNPESDLTRVIIQAGTALVLAAGSHVILDAVPHNDEIYKIYGRIPLLAVELPIIFTIIFSIAYLRNLNPIIIFFGLVGAAWSDVFSTFGLATFLHENFHSIHRVEMVGSIIVQLSIAIASLIFLF</sequence>
<accession>A0A1F8F8R6</accession>
<name>A0A1F8F8R6_9BACT</name>
<evidence type="ECO:0000313" key="2">
    <source>
        <dbReference type="EMBL" id="OGN09552.1"/>
    </source>
</evidence>
<keyword evidence="1" id="KW-0812">Transmembrane</keyword>
<dbReference type="EMBL" id="MGJP01000032">
    <property type="protein sequence ID" value="OGN09552.1"/>
    <property type="molecule type" value="Genomic_DNA"/>
</dbReference>